<evidence type="ECO:0000313" key="1">
    <source>
        <dbReference type="EMBL" id="KUM45328.1"/>
    </source>
</evidence>
<accession>A0A101LUD1</accession>
<sequence length="81" mass="8937">MVTDVANTLCPIDLALLLGITTNGRCCQPPYSTISLPVPPIFVPLQCPIHTVFLSHLTTVPSQQQFILPIREKHQAITYPL</sequence>
<gene>
    <name evidence="1" type="ORF">ABT39_MTgene3401</name>
</gene>
<protein>
    <submittedName>
        <fullName evidence="1">Uncharacterized protein</fullName>
    </submittedName>
</protein>
<dbReference type="AlphaFoldDB" id="A0A101LUD1"/>
<organism evidence="1">
    <name type="scientific">Picea glauca</name>
    <name type="common">White spruce</name>
    <name type="synonym">Pinus glauca</name>
    <dbReference type="NCBI Taxonomy" id="3330"/>
    <lineage>
        <taxon>Eukaryota</taxon>
        <taxon>Viridiplantae</taxon>
        <taxon>Streptophyta</taxon>
        <taxon>Embryophyta</taxon>
        <taxon>Tracheophyta</taxon>
        <taxon>Spermatophyta</taxon>
        <taxon>Pinopsida</taxon>
        <taxon>Pinidae</taxon>
        <taxon>Conifers I</taxon>
        <taxon>Pinales</taxon>
        <taxon>Pinaceae</taxon>
        <taxon>Picea</taxon>
    </lineage>
</organism>
<proteinExistence type="predicted"/>
<reference evidence="1" key="1">
    <citation type="journal article" date="2015" name="Genome Biol. Evol.">
        <title>Organellar Genomes of White Spruce (Picea glauca): Assembly and Annotation.</title>
        <authorList>
            <person name="Jackman S.D."/>
            <person name="Warren R.L."/>
            <person name="Gibb E.A."/>
            <person name="Vandervalk B.P."/>
            <person name="Mohamadi H."/>
            <person name="Chu J."/>
            <person name="Raymond A."/>
            <person name="Pleasance S."/>
            <person name="Coope R."/>
            <person name="Wildung M.R."/>
            <person name="Ritland C.E."/>
            <person name="Bousquet J."/>
            <person name="Jones S.J."/>
            <person name="Bohlmann J."/>
            <person name="Birol I."/>
        </authorList>
    </citation>
    <scope>NUCLEOTIDE SEQUENCE [LARGE SCALE GENOMIC DNA]</scope>
    <source>
        <tissue evidence="1">Flushing bud</tissue>
    </source>
</reference>
<keyword evidence="1" id="KW-0496">Mitochondrion</keyword>
<dbReference type="EMBL" id="LKAM01000020">
    <property type="protein sequence ID" value="KUM45328.1"/>
    <property type="molecule type" value="Genomic_DNA"/>
</dbReference>
<comment type="caution">
    <text evidence="1">The sequence shown here is derived from an EMBL/GenBank/DDBJ whole genome shotgun (WGS) entry which is preliminary data.</text>
</comment>
<geneLocation type="mitochondrion" evidence="1"/>
<name>A0A101LUD1_PICGL</name>